<gene>
    <name evidence="1" type="ordered locus">CPS_3746</name>
</gene>
<dbReference type="HOGENOM" id="CLU_2988854_0_0_6"/>
<protein>
    <submittedName>
        <fullName evidence="1">Uncharacterized protein</fullName>
    </submittedName>
</protein>
<dbReference type="KEGG" id="cps:CPS_3746"/>
<organism evidence="1 2">
    <name type="scientific">Colwellia psychrerythraea (strain 34H / ATCC BAA-681)</name>
    <name type="common">Vibrio psychroerythus</name>
    <dbReference type="NCBI Taxonomy" id="167879"/>
    <lineage>
        <taxon>Bacteria</taxon>
        <taxon>Pseudomonadati</taxon>
        <taxon>Pseudomonadota</taxon>
        <taxon>Gammaproteobacteria</taxon>
        <taxon>Alteromonadales</taxon>
        <taxon>Colwelliaceae</taxon>
        <taxon>Colwellia</taxon>
    </lineage>
</organism>
<name>Q47XQ7_COLP3</name>
<evidence type="ECO:0000313" key="2">
    <source>
        <dbReference type="Proteomes" id="UP000000547"/>
    </source>
</evidence>
<dbReference type="Proteomes" id="UP000000547">
    <property type="component" value="Chromosome"/>
</dbReference>
<reference evidence="1" key="1">
    <citation type="journal article" date="2005" name="Proc. Natl. Acad. Sci. U.S.A.">
        <title>The psychrophilic lifestyle as revealed by the genome sequence of Colwellia psychrerythraea 34H through genomic and proteomic analyses.</title>
        <authorList>
            <person name="Methe B.A."/>
            <person name="Nelson K.E."/>
            <person name="Deming J.W."/>
            <person name="Momen B."/>
            <person name="Melamud E."/>
            <person name="Zhang X."/>
            <person name="Moult J."/>
            <person name="Madupu R."/>
            <person name="Nelson W.C."/>
            <person name="Dodson R.J."/>
            <person name="Brinkac L.M."/>
            <person name="Daugherty S.C."/>
            <person name="Durkin A.S."/>
            <person name="DeBoy R.T."/>
            <person name="Kolonay J.F."/>
            <person name="Sullivan S.A."/>
            <person name="Zhou L."/>
            <person name="Davidsen T.M."/>
            <person name="Wu M."/>
            <person name="Huston A.L."/>
            <person name="Lewis M."/>
            <person name="Weaver B."/>
            <person name="Weidman J.F."/>
            <person name="Khouri H."/>
            <person name="Utterback T.R."/>
            <person name="Feldblyum T.V."/>
            <person name="Fraser C.M."/>
        </authorList>
    </citation>
    <scope>NUCLEOTIDE SEQUENCE [LARGE SCALE GENOMIC DNA]</scope>
    <source>
        <strain evidence="1">34H</strain>
    </source>
</reference>
<proteinExistence type="predicted"/>
<accession>Q47XQ7</accession>
<dbReference type="EMBL" id="CP000083">
    <property type="protein sequence ID" value="AAZ23977.1"/>
    <property type="molecule type" value="Genomic_DNA"/>
</dbReference>
<dbReference type="AlphaFoldDB" id="Q47XQ7"/>
<sequence>MLLCFIHNTEVKPVVLVSKSKLIDRYAEHKTISLLFIAIKRLVRQNYELACRVSLSK</sequence>
<evidence type="ECO:0000313" key="1">
    <source>
        <dbReference type="EMBL" id="AAZ23977.1"/>
    </source>
</evidence>